<feature type="domain" description="Copper amine oxidase N3-terminal" evidence="12">
    <location>
        <begin position="238"/>
        <end position="309"/>
    </location>
</feature>
<gene>
    <name evidence="13" type="ORF">Bpfe_012685</name>
</gene>
<dbReference type="Pfam" id="PF02728">
    <property type="entry name" value="Cu_amine_oxidN3"/>
    <property type="match status" value="1"/>
</dbReference>
<comment type="PTM">
    <text evidence="7 8">Topaquinone (TPQ) is generated by copper-dependent autoxidation of a specific tyrosyl residue.</text>
</comment>
<dbReference type="Gene3D" id="2.70.98.20">
    <property type="entry name" value="Copper amine oxidase, catalytic domain"/>
    <property type="match status" value="1"/>
</dbReference>
<keyword evidence="9" id="KW-0812">Transmembrane</keyword>
<evidence type="ECO:0000259" key="11">
    <source>
        <dbReference type="Pfam" id="PF02727"/>
    </source>
</evidence>
<comment type="similarity">
    <text evidence="1 8">Belongs to the copper/topaquinone oxidase family.</text>
</comment>
<dbReference type="InterPro" id="IPR036460">
    <property type="entry name" value="Cu_amine_oxidase_C_sf"/>
</dbReference>
<proteinExistence type="inferred from homology"/>
<name>A0AAD8BNP4_BIOPF</name>
<keyword evidence="2 8" id="KW-0479">Metal-binding</keyword>
<evidence type="ECO:0000256" key="9">
    <source>
        <dbReference type="SAM" id="Phobius"/>
    </source>
</evidence>
<evidence type="ECO:0000256" key="7">
    <source>
        <dbReference type="PIRSR" id="PIRSR600269-51"/>
    </source>
</evidence>
<dbReference type="GO" id="GO:0005507">
    <property type="term" value="F:copper ion binding"/>
    <property type="evidence" value="ECO:0007669"/>
    <property type="project" value="InterPro"/>
</dbReference>
<evidence type="ECO:0000256" key="8">
    <source>
        <dbReference type="RuleBase" id="RU000672"/>
    </source>
</evidence>
<dbReference type="PANTHER" id="PTHR10638">
    <property type="entry name" value="COPPER AMINE OXIDASE"/>
    <property type="match status" value="1"/>
</dbReference>
<keyword evidence="9" id="KW-0472">Membrane</keyword>
<dbReference type="GO" id="GO:0009308">
    <property type="term" value="P:amine metabolic process"/>
    <property type="evidence" value="ECO:0007669"/>
    <property type="project" value="UniProtKB-UniRule"/>
</dbReference>
<dbReference type="EMBL" id="JASAOG010000051">
    <property type="protein sequence ID" value="KAK0058032.1"/>
    <property type="molecule type" value="Genomic_DNA"/>
</dbReference>
<dbReference type="Pfam" id="PF02727">
    <property type="entry name" value="Cu_amine_oxidN2"/>
    <property type="match status" value="1"/>
</dbReference>
<feature type="modified residue" description="2',4',5'-topaquinone" evidence="7">
    <location>
        <position position="523"/>
    </location>
</feature>
<dbReference type="Gene3D" id="3.10.450.40">
    <property type="match status" value="2"/>
</dbReference>
<evidence type="ECO:0000256" key="4">
    <source>
        <dbReference type="ARBA" id="ARBA00023002"/>
    </source>
</evidence>
<evidence type="ECO:0000313" key="13">
    <source>
        <dbReference type="EMBL" id="KAK0058032.1"/>
    </source>
</evidence>
<dbReference type="PRINTS" id="PR00766">
    <property type="entry name" value="CUDAOXIDASE"/>
</dbReference>
<evidence type="ECO:0000313" key="14">
    <source>
        <dbReference type="Proteomes" id="UP001233172"/>
    </source>
</evidence>
<evidence type="ECO:0000256" key="1">
    <source>
        <dbReference type="ARBA" id="ARBA00007983"/>
    </source>
</evidence>
<dbReference type="EC" id="1.4.3.-" evidence="8"/>
<sequence length="823" mass="94352">MSVKSSMSFESEQLNDEKCESFLTGTRYVTQCSQIKNYPKKCLRLPVLTMLTCCALVIVTLVTCILIIVYTFKHPYTHKPRCQTNQDVDAMELYRGNLNPFSELREEEIQNVVDFLFAQPNLKLTHPSKAGINSNYIHVIEMFLPPKKDVLNYFAHGRTPTRMARAYIFKGDQSAPVVEEYLVGPLPKPYNISLMASSSRKTSIPYTYRPFSKFEIKAFYKTIVPKIMGKIASLLKESYNATLSNCGKQCLRFLITPVSSGFLEEGRRKSWFWFAYDIEFYTLHPLDFQFLVDTTDVDPSRWEIQNVFYANQHFLNLDELSYRYNEGTINKTRLSFPKASVEEQYSAVYLRGEAVPKDLKSPPQQRQPSGPRYTVNGNQVNYMDWRFHIRVSPTLGAQLFDIRYKSEGIIYELSMQEIAVLYSGHTPAASMLYYADSAGLFGTRLRGMMPGVDCPDHGTLLDVMAYTSNEGGLKQLEKSVCIFEHNTGTLLRRHRAYGMSGAFYSGLVDYVLVVRVYICIINYDYILDFIFHNNGGVEVKISATGYLAASFYYPEEEKYGTRISDTVVAGLHHHLFHFKADIDVKGTDNRFQTMNIGHERKVNQWSHDPHNAHSQNFFVKDDKRTEKEALYNFDFQHPKNLLFYKNDPTLLGHTPAYRLIHKGMTKSIIEEDTGFEPSVSWGRHQMAVTKQKDDEISSSSMFAMWDAKDPVVNFTKFWEDNENIVDQDLVAWVTMGSYHIPQTENVPTTGTVGTDLSFFMVPFNYFREDPSLSSRDAVKIMPLDAKSPLSGAAVERYNTTLHYDCLAKKIDSELLTNSTFLFS</sequence>
<dbReference type="GO" id="GO:0005886">
    <property type="term" value="C:plasma membrane"/>
    <property type="evidence" value="ECO:0007669"/>
    <property type="project" value="TreeGrafter"/>
</dbReference>
<dbReference type="GO" id="GO:0048038">
    <property type="term" value="F:quinone binding"/>
    <property type="evidence" value="ECO:0007669"/>
    <property type="project" value="InterPro"/>
</dbReference>
<feature type="domain" description="Copper amine oxidase catalytic" evidence="10">
    <location>
        <begin position="364"/>
        <end position="772"/>
    </location>
</feature>
<dbReference type="InterPro" id="IPR016182">
    <property type="entry name" value="Cu_amine_oxidase_N-reg"/>
</dbReference>
<dbReference type="SUPFAM" id="SSF49998">
    <property type="entry name" value="Amine oxidase catalytic domain"/>
    <property type="match status" value="1"/>
</dbReference>
<dbReference type="AlphaFoldDB" id="A0AAD8BNP4"/>
<evidence type="ECO:0000256" key="6">
    <source>
        <dbReference type="PIRSR" id="PIRSR600269-50"/>
    </source>
</evidence>
<dbReference type="PANTHER" id="PTHR10638:SF20">
    <property type="entry name" value="AMINE OXIDASE"/>
    <property type="match status" value="1"/>
</dbReference>
<protein>
    <recommendedName>
        <fullName evidence="8">Amine oxidase</fullName>
        <ecNumber evidence="8">1.4.3.-</ecNumber>
    </recommendedName>
</protein>
<organism evidence="13 14">
    <name type="scientific">Biomphalaria pfeifferi</name>
    <name type="common">Bloodfluke planorb</name>
    <name type="synonym">Freshwater snail</name>
    <dbReference type="NCBI Taxonomy" id="112525"/>
    <lineage>
        <taxon>Eukaryota</taxon>
        <taxon>Metazoa</taxon>
        <taxon>Spiralia</taxon>
        <taxon>Lophotrochozoa</taxon>
        <taxon>Mollusca</taxon>
        <taxon>Gastropoda</taxon>
        <taxon>Heterobranchia</taxon>
        <taxon>Euthyneura</taxon>
        <taxon>Panpulmonata</taxon>
        <taxon>Hygrophila</taxon>
        <taxon>Lymnaeoidea</taxon>
        <taxon>Planorbidae</taxon>
        <taxon>Biomphalaria</taxon>
    </lineage>
</organism>
<comment type="caution">
    <text evidence="13">The sequence shown here is derived from an EMBL/GenBank/DDBJ whole genome shotgun (WGS) entry which is preliminary data.</text>
</comment>
<keyword evidence="3 6" id="KW-0801">TPQ</keyword>
<keyword evidence="9" id="KW-1133">Transmembrane helix</keyword>
<feature type="transmembrane region" description="Helical" evidence="9">
    <location>
        <begin position="45"/>
        <end position="72"/>
    </location>
</feature>
<accession>A0AAD8BNP4</accession>
<dbReference type="InterPro" id="IPR015800">
    <property type="entry name" value="Cu_amine_oxidase_N2"/>
</dbReference>
<reference evidence="13" key="2">
    <citation type="submission" date="2023-04" db="EMBL/GenBank/DDBJ databases">
        <authorList>
            <person name="Bu L."/>
            <person name="Lu L."/>
            <person name="Laidemitt M.R."/>
            <person name="Zhang S.M."/>
            <person name="Mutuku M."/>
            <person name="Mkoji G."/>
            <person name="Steinauer M."/>
            <person name="Loker E.S."/>
        </authorList>
    </citation>
    <scope>NUCLEOTIDE SEQUENCE</scope>
    <source>
        <strain evidence="13">KasaAsao</strain>
        <tissue evidence="13">Whole Snail</tissue>
    </source>
</reference>
<dbReference type="GO" id="GO:0008131">
    <property type="term" value="F:primary methylamine oxidase activity"/>
    <property type="evidence" value="ECO:0007669"/>
    <property type="project" value="InterPro"/>
</dbReference>
<feature type="active site" description="Schiff-base intermediate with substrate; via topaquinone" evidence="6">
    <location>
        <position position="523"/>
    </location>
</feature>
<evidence type="ECO:0000259" key="12">
    <source>
        <dbReference type="Pfam" id="PF02728"/>
    </source>
</evidence>
<feature type="active site" description="Proton acceptor" evidence="6">
    <location>
        <position position="436"/>
    </location>
</feature>
<keyword evidence="4 8" id="KW-0560">Oxidoreductase</keyword>
<dbReference type="SUPFAM" id="SSF54416">
    <property type="entry name" value="Amine oxidase N-terminal region"/>
    <property type="match status" value="2"/>
</dbReference>
<evidence type="ECO:0000256" key="3">
    <source>
        <dbReference type="ARBA" id="ARBA00022772"/>
    </source>
</evidence>
<feature type="domain" description="Copper amine oxidase N2-terminal" evidence="11">
    <location>
        <begin position="108"/>
        <end position="190"/>
    </location>
</feature>
<dbReference type="InterPro" id="IPR000269">
    <property type="entry name" value="Cu_amine_oxidase"/>
</dbReference>
<dbReference type="InterPro" id="IPR015802">
    <property type="entry name" value="Cu_amine_oxidase_N3"/>
</dbReference>
<evidence type="ECO:0000256" key="2">
    <source>
        <dbReference type="ARBA" id="ARBA00022723"/>
    </source>
</evidence>
<dbReference type="Proteomes" id="UP001233172">
    <property type="component" value="Unassembled WGS sequence"/>
</dbReference>
<evidence type="ECO:0000256" key="5">
    <source>
        <dbReference type="ARBA" id="ARBA00023008"/>
    </source>
</evidence>
<reference evidence="13" key="1">
    <citation type="journal article" date="2023" name="PLoS Negl. Trop. Dis.">
        <title>A genome sequence for Biomphalaria pfeifferi, the major vector snail for the human-infecting parasite Schistosoma mansoni.</title>
        <authorList>
            <person name="Bu L."/>
            <person name="Lu L."/>
            <person name="Laidemitt M.R."/>
            <person name="Zhang S.M."/>
            <person name="Mutuku M."/>
            <person name="Mkoji G."/>
            <person name="Steinauer M."/>
            <person name="Loker E.S."/>
        </authorList>
    </citation>
    <scope>NUCLEOTIDE SEQUENCE</scope>
    <source>
        <strain evidence="13">KasaAsao</strain>
    </source>
</reference>
<dbReference type="InterPro" id="IPR015798">
    <property type="entry name" value="Cu_amine_oxidase_C"/>
</dbReference>
<evidence type="ECO:0000259" key="10">
    <source>
        <dbReference type="Pfam" id="PF01179"/>
    </source>
</evidence>
<keyword evidence="14" id="KW-1185">Reference proteome</keyword>
<comment type="cofactor">
    <cofactor evidence="8">
        <name>Cu cation</name>
        <dbReference type="ChEBI" id="CHEBI:23378"/>
    </cofactor>
    <text evidence="8">Contains 1 topaquinone per subunit.</text>
</comment>
<keyword evidence="5 8" id="KW-0186">Copper</keyword>
<dbReference type="Pfam" id="PF01179">
    <property type="entry name" value="Cu_amine_oxid"/>
    <property type="match status" value="1"/>
</dbReference>